<organism evidence="1 2">
    <name type="scientific">Mucilaginibacter frigoritolerans</name>
    <dbReference type="NCBI Taxonomy" id="652788"/>
    <lineage>
        <taxon>Bacteria</taxon>
        <taxon>Pseudomonadati</taxon>
        <taxon>Bacteroidota</taxon>
        <taxon>Sphingobacteriia</taxon>
        <taxon>Sphingobacteriales</taxon>
        <taxon>Sphingobacteriaceae</taxon>
        <taxon>Mucilaginibacter</taxon>
    </lineage>
</organism>
<dbReference type="PANTHER" id="PTHR38477:SF1">
    <property type="entry name" value="MUREIN L,D-TRANSPEPTIDASE CATALYTIC DOMAIN FAMILY PROTEIN"/>
    <property type="match status" value="1"/>
</dbReference>
<dbReference type="OrthoDB" id="9815195at2"/>
<dbReference type="PANTHER" id="PTHR38477">
    <property type="entry name" value="HYPOTHETICAL EXPORTED PROTEIN"/>
    <property type="match status" value="1"/>
</dbReference>
<reference evidence="1 2" key="1">
    <citation type="submission" date="2019-07" db="EMBL/GenBank/DDBJ databases">
        <title>Genomic Encyclopedia of Archaeal and Bacterial Type Strains, Phase II (KMG-II): from individual species to whole genera.</title>
        <authorList>
            <person name="Goeker M."/>
        </authorList>
    </citation>
    <scope>NUCLEOTIDE SEQUENCE [LARGE SCALE GENOMIC DNA]</scope>
    <source>
        <strain evidence="1 2">ATCC BAA-1854</strain>
    </source>
</reference>
<name>A0A562TXT5_9SPHI</name>
<sequence>MKRNFLGFVCILVILSIAGISWKPASRHNTAHFNRPFTAGEFLEKYISNIYESAHLQESGLEVEVFKKAITGYLNLRGKNKIPASSSILTVVDLAKSSHEKRMWIIDILNKTLVLNTWVAHGHGSGEDMATRFSDKMNSHKSSLGFYLTDDVYYGKNGRSLRLDGLDAGFNTNARARAIVVHGADYVGEGNIDEEGRLGRSYGCPAVSPDVADLVIDNIKDKTVMFINGISKNYSSKYLNQDLAANFVYNDPANNYIANL</sequence>
<dbReference type="AlphaFoldDB" id="A0A562TXT5"/>
<dbReference type="EMBL" id="VLLI01000010">
    <property type="protein sequence ID" value="TWI97690.1"/>
    <property type="molecule type" value="Genomic_DNA"/>
</dbReference>
<dbReference type="Pfam" id="PF13645">
    <property type="entry name" value="YkuD_2"/>
    <property type="match status" value="1"/>
</dbReference>
<evidence type="ECO:0000313" key="1">
    <source>
        <dbReference type="EMBL" id="TWI97690.1"/>
    </source>
</evidence>
<dbReference type="InterPro" id="IPR032676">
    <property type="entry name" value="YkuD_2"/>
</dbReference>
<protein>
    <submittedName>
        <fullName evidence="1">L,D-transpeptidase-like protein</fullName>
    </submittedName>
</protein>
<gene>
    <name evidence="1" type="ORF">JN11_03513</name>
</gene>
<comment type="caution">
    <text evidence="1">The sequence shown here is derived from an EMBL/GenBank/DDBJ whole genome shotgun (WGS) entry which is preliminary data.</text>
</comment>
<evidence type="ECO:0000313" key="2">
    <source>
        <dbReference type="Proteomes" id="UP000317010"/>
    </source>
</evidence>
<proteinExistence type="predicted"/>
<dbReference type="Proteomes" id="UP000317010">
    <property type="component" value="Unassembled WGS sequence"/>
</dbReference>
<dbReference type="RefSeq" id="WP_144914552.1">
    <property type="nucleotide sequence ID" value="NZ_VLLI01000010.1"/>
</dbReference>
<accession>A0A562TXT5</accession>
<keyword evidence="2" id="KW-1185">Reference proteome</keyword>